<dbReference type="AlphaFoldDB" id="A0A699ZT82"/>
<name>A0A699ZT82_HAELA</name>
<evidence type="ECO:0000313" key="2">
    <source>
        <dbReference type="Proteomes" id="UP000485058"/>
    </source>
</evidence>
<keyword evidence="2" id="KW-1185">Reference proteome</keyword>
<dbReference type="EMBL" id="BLLF01001419">
    <property type="protein sequence ID" value="GFH19182.1"/>
    <property type="molecule type" value="Genomic_DNA"/>
</dbReference>
<reference evidence="1 2" key="1">
    <citation type="submission" date="2020-02" db="EMBL/GenBank/DDBJ databases">
        <title>Draft genome sequence of Haematococcus lacustris strain NIES-144.</title>
        <authorList>
            <person name="Morimoto D."/>
            <person name="Nakagawa S."/>
            <person name="Yoshida T."/>
            <person name="Sawayama S."/>
        </authorList>
    </citation>
    <scope>NUCLEOTIDE SEQUENCE [LARGE SCALE GENOMIC DNA]</scope>
    <source>
        <strain evidence="1 2">NIES-144</strain>
    </source>
</reference>
<sequence length="77" mass="8174">MPGPAAAAGGNKDLAIARPLATLLTALPRLQVLDARGIHIEPGSCWSEAKCRTMAHLAAGAKLMKRRPYPQKLLMDA</sequence>
<gene>
    <name evidence="1" type="ORF">HaLaN_16088</name>
</gene>
<dbReference type="Proteomes" id="UP000485058">
    <property type="component" value="Unassembled WGS sequence"/>
</dbReference>
<evidence type="ECO:0000313" key="1">
    <source>
        <dbReference type="EMBL" id="GFH19182.1"/>
    </source>
</evidence>
<accession>A0A699ZT82</accession>
<organism evidence="1 2">
    <name type="scientific">Haematococcus lacustris</name>
    <name type="common">Green alga</name>
    <name type="synonym">Haematococcus pluvialis</name>
    <dbReference type="NCBI Taxonomy" id="44745"/>
    <lineage>
        <taxon>Eukaryota</taxon>
        <taxon>Viridiplantae</taxon>
        <taxon>Chlorophyta</taxon>
        <taxon>core chlorophytes</taxon>
        <taxon>Chlorophyceae</taxon>
        <taxon>CS clade</taxon>
        <taxon>Chlamydomonadales</taxon>
        <taxon>Haematococcaceae</taxon>
        <taxon>Haematococcus</taxon>
    </lineage>
</organism>
<protein>
    <submittedName>
        <fullName evidence="1">F-box domain-containing protein</fullName>
    </submittedName>
</protein>
<comment type="caution">
    <text evidence="1">The sequence shown here is derived from an EMBL/GenBank/DDBJ whole genome shotgun (WGS) entry which is preliminary data.</text>
</comment>
<proteinExistence type="predicted"/>